<dbReference type="EMBL" id="MT145087">
    <property type="protein sequence ID" value="QJI03424.1"/>
    <property type="molecule type" value="Genomic_DNA"/>
</dbReference>
<protein>
    <submittedName>
        <fullName evidence="1">Uncharacterized protein</fullName>
    </submittedName>
</protein>
<sequence>MERVKGFCSWCNQELHDNGETQWCKCGWWDALPTREEEENERRNN</sequence>
<dbReference type="AlphaFoldDB" id="A0A6M3Y323"/>
<accession>A0A6M3Y323</accession>
<organism evidence="1">
    <name type="scientific">viral metagenome</name>
    <dbReference type="NCBI Taxonomy" id="1070528"/>
    <lineage>
        <taxon>unclassified sequences</taxon>
        <taxon>metagenomes</taxon>
        <taxon>organismal metagenomes</taxon>
    </lineage>
</organism>
<proteinExistence type="predicted"/>
<gene>
    <name evidence="1" type="ORF">TM448B04506_0002</name>
</gene>
<reference evidence="1" key="1">
    <citation type="submission" date="2020-03" db="EMBL/GenBank/DDBJ databases">
        <title>The deep terrestrial virosphere.</title>
        <authorList>
            <person name="Holmfeldt K."/>
            <person name="Nilsson E."/>
            <person name="Simone D."/>
            <person name="Lopez-Fernandez M."/>
            <person name="Wu X."/>
            <person name="de Brujin I."/>
            <person name="Lundin D."/>
            <person name="Andersson A."/>
            <person name="Bertilsson S."/>
            <person name="Dopson M."/>
        </authorList>
    </citation>
    <scope>NUCLEOTIDE SEQUENCE</scope>
    <source>
        <strain evidence="1">TM448B04506</strain>
    </source>
</reference>
<evidence type="ECO:0000313" key="1">
    <source>
        <dbReference type="EMBL" id="QJI03424.1"/>
    </source>
</evidence>
<name>A0A6M3Y323_9ZZZZ</name>